<proteinExistence type="predicted"/>
<dbReference type="OrthoDB" id="410198at2759"/>
<dbReference type="InterPro" id="IPR052523">
    <property type="entry name" value="Trichothecene_AcTrans"/>
</dbReference>
<dbReference type="GeneID" id="30024118"/>
<organism evidence="2 3">
    <name type="scientific">Cordyceps fumosorosea (strain ARSEF 2679)</name>
    <name type="common">Isaria fumosorosea</name>
    <dbReference type="NCBI Taxonomy" id="1081104"/>
    <lineage>
        <taxon>Eukaryota</taxon>
        <taxon>Fungi</taxon>
        <taxon>Dikarya</taxon>
        <taxon>Ascomycota</taxon>
        <taxon>Pezizomycotina</taxon>
        <taxon>Sordariomycetes</taxon>
        <taxon>Hypocreomycetidae</taxon>
        <taxon>Hypocreales</taxon>
        <taxon>Cordycipitaceae</taxon>
        <taxon>Cordyceps</taxon>
    </lineage>
</organism>
<name>A0A167NML0_CORFA</name>
<feature type="domain" description="N-acetyltransferase" evidence="1">
    <location>
        <begin position="82"/>
        <end position="215"/>
    </location>
</feature>
<dbReference type="EMBL" id="AZHB01000024">
    <property type="protein sequence ID" value="OAA55721.1"/>
    <property type="molecule type" value="Genomic_DNA"/>
</dbReference>
<dbReference type="AlphaFoldDB" id="A0A167NML0"/>
<evidence type="ECO:0000313" key="2">
    <source>
        <dbReference type="EMBL" id="OAA55721.1"/>
    </source>
</evidence>
<dbReference type="InterPro" id="IPR016181">
    <property type="entry name" value="Acyl_CoA_acyltransferase"/>
</dbReference>
<dbReference type="InterPro" id="IPR000182">
    <property type="entry name" value="GNAT_dom"/>
</dbReference>
<dbReference type="RefSeq" id="XP_018701445.1">
    <property type="nucleotide sequence ID" value="XM_018851429.1"/>
</dbReference>
<dbReference type="SUPFAM" id="SSF55729">
    <property type="entry name" value="Acyl-CoA N-acyltransferases (Nat)"/>
    <property type="match status" value="1"/>
</dbReference>
<dbReference type="PANTHER" id="PTHR42791:SF17">
    <property type="entry name" value="ACETYLTRANSFERASE, GNAT FAMILY FAMILY (AFU_ORTHOLOGUE AFUA_8G05690)"/>
    <property type="match status" value="1"/>
</dbReference>
<accession>A0A167NML0</accession>
<dbReference type="Proteomes" id="UP000076744">
    <property type="component" value="Unassembled WGS sequence"/>
</dbReference>
<comment type="caution">
    <text evidence="2">The sequence shown here is derived from an EMBL/GenBank/DDBJ whole genome shotgun (WGS) entry which is preliminary data.</text>
</comment>
<evidence type="ECO:0000259" key="1">
    <source>
        <dbReference type="PROSITE" id="PS51186"/>
    </source>
</evidence>
<gene>
    <name evidence="2" type="ORF">ISF_07826</name>
</gene>
<dbReference type="Pfam" id="PF00583">
    <property type="entry name" value="Acetyltransf_1"/>
    <property type="match status" value="1"/>
</dbReference>
<dbReference type="CDD" id="cd04301">
    <property type="entry name" value="NAT_SF"/>
    <property type="match status" value="1"/>
</dbReference>
<dbReference type="Gene3D" id="3.40.630.30">
    <property type="match status" value="1"/>
</dbReference>
<dbReference type="PANTHER" id="PTHR42791">
    <property type="entry name" value="GNAT FAMILY ACETYLTRANSFERASE"/>
    <property type="match status" value="1"/>
</dbReference>
<evidence type="ECO:0000313" key="3">
    <source>
        <dbReference type="Proteomes" id="UP000076744"/>
    </source>
</evidence>
<sequence>MVNPNFSIRPSREADMLRCAEIMNASFSPDPIGPLLFGPHTPSSWAATAAVHWRAHTEHLASFPSVPFAIHCVHTDPSTGAETIVATAEWAVYDRVRTAAEWVVDPYTNRLEYVEPASARAGAQAMLGPVVAARQDFVKGRPYGLLTFMAVDPTWRRQGAATACVRWGMERCAEVGVPAYLEATAEGMKAYASMGWERVDVGRELVYPPMMWWPEGVERWADVKEVKEADGTKVVNGTEEDFTIGQSEVFELKGQ</sequence>
<keyword evidence="2" id="KW-0012">Acyltransferase</keyword>
<dbReference type="GO" id="GO:0016747">
    <property type="term" value="F:acyltransferase activity, transferring groups other than amino-acyl groups"/>
    <property type="evidence" value="ECO:0007669"/>
    <property type="project" value="InterPro"/>
</dbReference>
<reference evidence="2 3" key="1">
    <citation type="journal article" date="2016" name="Genome Biol. Evol.">
        <title>Divergent and convergent evolution of fungal pathogenicity.</title>
        <authorList>
            <person name="Shang Y."/>
            <person name="Xiao G."/>
            <person name="Zheng P."/>
            <person name="Cen K."/>
            <person name="Zhan S."/>
            <person name="Wang C."/>
        </authorList>
    </citation>
    <scope>NUCLEOTIDE SEQUENCE [LARGE SCALE GENOMIC DNA]</scope>
    <source>
        <strain evidence="2 3">ARSEF 2679</strain>
    </source>
</reference>
<dbReference type="STRING" id="1081104.A0A167NML0"/>
<dbReference type="PROSITE" id="PS51186">
    <property type="entry name" value="GNAT"/>
    <property type="match status" value="1"/>
</dbReference>
<keyword evidence="3" id="KW-1185">Reference proteome</keyword>
<keyword evidence="2" id="KW-0808">Transferase</keyword>
<protein>
    <submittedName>
        <fullName evidence="2">Acyl-CoA N-acyltransferase</fullName>
    </submittedName>
</protein>